<keyword evidence="2" id="KW-1185">Reference proteome</keyword>
<organism evidence="1 2">
    <name type="scientific">Pseudomonas folii</name>
    <dbReference type="NCBI Taxonomy" id="2762593"/>
    <lineage>
        <taxon>Bacteria</taxon>
        <taxon>Pseudomonadati</taxon>
        <taxon>Pseudomonadota</taxon>
        <taxon>Gammaproteobacteria</taxon>
        <taxon>Pseudomonadales</taxon>
        <taxon>Pseudomonadaceae</taxon>
        <taxon>Pseudomonas</taxon>
    </lineage>
</organism>
<accession>A0ABR7B2F6</accession>
<dbReference type="EMBL" id="JACONW010000079">
    <property type="protein sequence ID" value="MBC3951361.1"/>
    <property type="molecule type" value="Genomic_DNA"/>
</dbReference>
<evidence type="ECO:0000313" key="2">
    <source>
        <dbReference type="Proteomes" id="UP000651852"/>
    </source>
</evidence>
<evidence type="ECO:0000313" key="1">
    <source>
        <dbReference type="EMBL" id="MBC3951361.1"/>
    </source>
</evidence>
<proteinExistence type="predicted"/>
<reference evidence="1 2" key="1">
    <citation type="submission" date="2020-08" db="EMBL/GenBank/DDBJ databases">
        <title>Putative novel bacterial strains isolated from necrotic wheat leaf tissues caused by Xanthomonas translucens.</title>
        <authorList>
            <person name="Tambong J.T."/>
        </authorList>
    </citation>
    <scope>NUCLEOTIDE SEQUENCE [LARGE SCALE GENOMIC DNA]</scope>
    <source>
        <strain evidence="1 2">DOAB 1069</strain>
    </source>
</reference>
<dbReference type="Proteomes" id="UP000651852">
    <property type="component" value="Unassembled WGS sequence"/>
</dbReference>
<comment type="caution">
    <text evidence="1">The sequence shown here is derived from an EMBL/GenBank/DDBJ whole genome shotgun (WGS) entry which is preliminary data.</text>
</comment>
<name>A0ABR7B2F6_9PSED</name>
<dbReference type="RefSeq" id="WP_187522116.1">
    <property type="nucleotide sequence ID" value="NZ_JACONW010000079.1"/>
</dbReference>
<gene>
    <name evidence="1" type="ORF">H8S59_16455</name>
</gene>
<protein>
    <submittedName>
        <fullName evidence="1">Uncharacterized protein</fullName>
    </submittedName>
</protein>
<sequence length="241" mass="26803">MSKGMQHSYVNAGGLFFFSEYVSPSFEDDTLASHLAFQLGASSRHNKFNEGAPWRQAYMNALATFGSRTSRRDVLNIPVQEQGSVWGLVKQGLNRRVSQALIQQAEQTLMHLQDGSADGFGFFRQYSTDSLQVEQSDESQLNPSSPSSEASSTVSFQLAFVDSEPLMTLVFISFKATSQVTGLPFAQLFEQGHITGNVELTLISTELDDHHYARFREGLLKKLGHLRQELIFKLSGASHED</sequence>